<reference evidence="2 3" key="1">
    <citation type="submission" date="2023-05" db="EMBL/GenBank/DDBJ databases">
        <title>Actinoplanes sp. NEAU-A12 genome sequencing.</title>
        <authorList>
            <person name="Wang Z.-S."/>
        </authorList>
    </citation>
    <scope>NUCLEOTIDE SEQUENCE [LARGE SCALE GENOMIC DNA]</scope>
    <source>
        <strain evidence="2 3">NEAU-A12</strain>
    </source>
</reference>
<organism evidence="2 3">
    <name type="scientific">Actinoplanes sandaracinus</name>
    <dbReference type="NCBI Taxonomy" id="3045177"/>
    <lineage>
        <taxon>Bacteria</taxon>
        <taxon>Bacillati</taxon>
        <taxon>Actinomycetota</taxon>
        <taxon>Actinomycetes</taxon>
        <taxon>Micromonosporales</taxon>
        <taxon>Micromonosporaceae</taxon>
        <taxon>Actinoplanes</taxon>
    </lineage>
</organism>
<feature type="transmembrane region" description="Helical" evidence="1">
    <location>
        <begin position="225"/>
        <end position="248"/>
    </location>
</feature>
<accession>A0ABT6WKA2</accession>
<protein>
    <submittedName>
        <fullName evidence="2">Uncharacterized protein</fullName>
    </submittedName>
</protein>
<gene>
    <name evidence="2" type="ORF">QLQ12_16295</name>
</gene>
<feature type="transmembrane region" description="Helical" evidence="1">
    <location>
        <begin position="130"/>
        <end position="152"/>
    </location>
</feature>
<comment type="caution">
    <text evidence="2">The sequence shown here is derived from an EMBL/GenBank/DDBJ whole genome shotgun (WGS) entry which is preliminary data.</text>
</comment>
<dbReference type="EMBL" id="JASCTH010000009">
    <property type="protein sequence ID" value="MDI6100165.1"/>
    <property type="molecule type" value="Genomic_DNA"/>
</dbReference>
<proteinExistence type="predicted"/>
<feature type="transmembrane region" description="Helical" evidence="1">
    <location>
        <begin position="186"/>
        <end position="205"/>
    </location>
</feature>
<name>A0ABT6WKA2_9ACTN</name>
<keyword evidence="1" id="KW-0812">Transmembrane</keyword>
<dbReference type="RefSeq" id="WP_282760783.1">
    <property type="nucleotide sequence ID" value="NZ_JASCTH010000009.1"/>
</dbReference>
<keyword evidence="1" id="KW-1133">Transmembrane helix</keyword>
<feature type="transmembrane region" description="Helical" evidence="1">
    <location>
        <begin position="269"/>
        <end position="291"/>
    </location>
</feature>
<feature type="transmembrane region" description="Helical" evidence="1">
    <location>
        <begin position="311"/>
        <end position="328"/>
    </location>
</feature>
<evidence type="ECO:0000313" key="3">
    <source>
        <dbReference type="Proteomes" id="UP001241758"/>
    </source>
</evidence>
<keyword evidence="1" id="KW-0472">Membrane</keyword>
<feature type="transmembrane region" description="Helical" evidence="1">
    <location>
        <begin position="83"/>
        <end position="110"/>
    </location>
</feature>
<feature type="transmembrane region" description="Helical" evidence="1">
    <location>
        <begin position="51"/>
        <end position="71"/>
    </location>
</feature>
<sequence>MTQTAQRAAAGWAAGYGTLALVWAVTGRGYPYGPAAPHNDASVLRAVPADVGAPVFAAVLLTAAVALIALGPGGPRRPLERILTGYLWVVAAALLLVVPDVRLLTVAGYLPVIIGGLPFGWPPIDYGDVFTWTLANEALAVAGGVLIARAVLRRQRHSSGACVDCGRTGDPSGWTAPAAAARWGRAAAWTAAVIPALYAAVRLAWAAGYPLGITPEFLAEMRRTGLVWAGAGLGVFALAGAVLTLGLTQRWGERFPRWMPWLGGRTVPIRLATVPAAVVAVFVWSASVSLYTGDGSEALLRGTDLLSRLPMLLWPLWSVALGAAAYGYHLRRRPPCEQCGNATGATGKGLVHRHRPSAY</sequence>
<feature type="transmembrane region" description="Helical" evidence="1">
    <location>
        <begin position="12"/>
        <end position="31"/>
    </location>
</feature>
<evidence type="ECO:0000313" key="2">
    <source>
        <dbReference type="EMBL" id="MDI6100165.1"/>
    </source>
</evidence>
<evidence type="ECO:0000256" key="1">
    <source>
        <dbReference type="SAM" id="Phobius"/>
    </source>
</evidence>
<keyword evidence="3" id="KW-1185">Reference proteome</keyword>
<dbReference type="Proteomes" id="UP001241758">
    <property type="component" value="Unassembled WGS sequence"/>
</dbReference>